<dbReference type="RefSeq" id="WP_161821218.1">
    <property type="nucleotide sequence ID" value="NZ_LSRS01000002.1"/>
</dbReference>
<evidence type="ECO:0000313" key="3">
    <source>
        <dbReference type="Proteomes" id="UP000798488"/>
    </source>
</evidence>
<reference evidence="2" key="1">
    <citation type="submission" date="2016-02" db="EMBL/GenBank/DDBJ databases">
        <title>Draft Genome Sequence of Sporotomaculum syntrophicum Strain FB, a Syntrophic Benzoate Degrader.</title>
        <authorList>
            <person name="Nobu M.K."/>
            <person name="Narihiro T."/>
            <person name="Qiu Y.-L."/>
            <person name="Ohashi A."/>
            <person name="Liu W.-T."/>
            <person name="Yuji S."/>
        </authorList>
    </citation>
    <scope>NUCLEOTIDE SEQUENCE</scope>
    <source>
        <strain evidence="2">FB</strain>
    </source>
</reference>
<name>A0A9D3AZN2_9FIRM</name>
<keyword evidence="3" id="KW-1185">Reference proteome</keyword>
<evidence type="ECO:0000313" key="2">
    <source>
        <dbReference type="EMBL" id="KAF1086084.1"/>
    </source>
</evidence>
<gene>
    <name evidence="2" type="ORF">SPSYN_00822</name>
</gene>
<feature type="region of interest" description="Disordered" evidence="1">
    <location>
        <begin position="1"/>
        <end position="28"/>
    </location>
</feature>
<dbReference type="AlphaFoldDB" id="A0A9D3AZN2"/>
<evidence type="ECO:0000256" key="1">
    <source>
        <dbReference type="SAM" id="MobiDB-lite"/>
    </source>
</evidence>
<organism evidence="2 3">
    <name type="scientific">Sporotomaculum syntrophicum</name>
    <dbReference type="NCBI Taxonomy" id="182264"/>
    <lineage>
        <taxon>Bacteria</taxon>
        <taxon>Bacillati</taxon>
        <taxon>Bacillota</taxon>
        <taxon>Clostridia</taxon>
        <taxon>Eubacteriales</taxon>
        <taxon>Desulfallaceae</taxon>
        <taxon>Sporotomaculum</taxon>
    </lineage>
</organism>
<dbReference type="EMBL" id="LSRS01000002">
    <property type="protein sequence ID" value="KAF1086084.1"/>
    <property type="molecule type" value="Genomic_DNA"/>
</dbReference>
<feature type="compositionally biased region" description="Basic and acidic residues" evidence="1">
    <location>
        <begin position="1"/>
        <end position="13"/>
    </location>
</feature>
<sequence>MTKKSWHEPDISEIKVSATKSGGEGTSECQQAYGSQEWFYYGTCKS</sequence>
<protein>
    <recommendedName>
        <fullName evidence="4">Paeninodin family lasso peptide</fullName>
    </recommendedName>
</protein>
<proteinExistence type="predicted"/>
<accession>A0A9D3AZN2</accession>
<dbReference type="Proteomes" id="UP000798488">
    <property type="component" value="Unassembled WGS sequence"/>
</dbReference>
<evidence type="ECO:0008006" key="4">
    <source>
        <dbReference type="Google" id="ProtNLM"/>
    </source>
</evidence>
<comment type="caution">
    <text evidence="2">The sequence shown here is derived from an EMBL/GenBank/DDBJ whole genome shotgun (WGS) entry which is preliminary data.</text>
</comment>